<dbReference type="SUPFAM" id="SSF52540">
    <property type="entry name" value="P-loop containing nucleoside triphosphate hydrolases"/>
    <property type="match status" value="2"/>
</dbReference>
<evidence type="ECO:0000256" key="5">
    <source>
        <dbReference type="ARBA" id="ARBA00038852"/>
    </source>
</evidence>
<dbReference type="GO" id="GO:0055085">
    <property type="term" value="P:transmembrane transport"/>
    <property type="evidence" value="ECO:0007669"/>
    <property type="project" value="UniProtKB-ARBA"/>
</dbReference>
<feature type="domain" description="ABC transporter" evidence="9">
    <location>
        <begin position="277"/>
        <end position="526"/>
    </location>
</feature>
<comment type="caution">
    <text evidence="10">The sequence shown here is derived from an EMBL/GenBank/DDBJ whole genome shotgun (WGS) entry which is preliminary data.</text>
</comment>
<accession>A0A917PRF7</accession>
<feature type="domain" description="ABC transporter" evidence="9">
    <location>
        <begin position="10"/>
        <end position="259"/>
    </location>
</feature>
<dbReference type="Pfam" id="PF08352">
    <property type="entry name" value="oligo_HPY"/>
    <property type="match status" value="2"/>
</dbReference>
<dbReference type="FunFam" id="3.40.50.300:FF:000016">
    <property type="entry name" value="Oligopeptide ABC transporter ATP-binding component"/>
    <property type="match status" value="2"/>
</dbReference>
<sequence length="539" mass="59241">MTENDNLLEIRDLSIEFTSEDCSIVAVDRVSLDIKRGETLALVGESGSGKSVTAHSILRLLPFAQARHPSGTITYAKQNMLSLSDRQLQQIRGNRIAMIFQEPMTSLNPLHTVGKQIVEILTLHKGLRDKAAVDRAIELLGMVGIPDPHTRLKSFPHELSGGQRQRVMIAMALANEPELLIADEPTTALDVTVQQTILELLQSLQAQLGMAMLLISHDLNLVKRIAHRVCVMQQGKIVEQGSVQRIFNAPEHPYTCELLAAEPSGSPVESAESRELLQVSDLRVWFPIKKGILKRTAGHIKAVDGISLTLRAGETLGIVGESGSGKSTLGLAILRLLQSKGSIRVDGRELQDLPQKDVRPFRRQMQIVFQDPFGSLSPRMSVADIVGEGLLIHGIGTPAERQQTIISALQEVGLDPEARHRYPHEFSGGQRQRIAIARALVLKPALIILDEPTSALDRTVQKQVVELLRSIQARHNLAYLFISHDLAVVRALSHHLLVMKEGVVVEQGPAEALFTAPKDAYTRQLMEAAMLPSSPSFLH</sequence>
<dbReference type="InterPro" id="IPR027417">
    <property type="entry name" value="P-loop_NTPase"/>
</dbReference>
<dbReference type="PROSITE" id="PS00211">
    <property type="entry name" value="ABC_TRANSPORTER_1"/>
    <property type="match status" value="2"/>
</dbReference>
<evidence type="ECO:0000313" key="11">
    <source>
        <dbReference type="Proteomes" id="UP000635983"/>
    </source>
</evidence>
<reference evidence="10" key="2">
    <citation type="submission" date="2020-09" db="EMBL/GenBank/DDBJ databases">
        <authorList>
            <person name="Sun Q."/>
            <person name="Ohkuma M."/>
        </authorList>
    </citation>
    <scope>NUCLEOTIDE SEQUENCE</scope>
    <source>
        <strain evidence="10">JCM 30078</strain>
    </source>
</reference>
<dbReference type="Gene3D" id="3.40.50.300">
    <property type="entry name" value="P-loop containing nucleotide triphosphate hydrolases"/>
    <property type="match status" value="2"/>
</dbReference>
<dbReference type="Pfam" id="PF00005">
    <property type="entry name" value="ABC_tran"/>
    <property type="match status" value="2"/>
</dbReference>
<dbReference type="PANTHER" id="PTHR43776:SF7">
    <property type="entry name" value="D,D-DIPEPTIDE TRANSPORT ATP-BINDING PROTEIN DDPF-RELATED"/>
    <property type="match status" value="1"/>
</dbReference>
<evidence type="ECO:0000256" key="4">
    <source>
        <dbReference type="ARBA" id="ARBA00022840"/>
    </source>
</evidence>
<comment type="similarity">
    <text evidence="1">Belongs to the ABC transporter superfamily.</text>
</comment>
<keyword evidence="11" id="KW-1185">Reference proteome</keyword>
<dbReference type="Proteomes" id="UP000635983">
    <property type="component" value="Unassembled WGS sequence"/>
</dbReference>
<name>A0A917PRF7_9PSED</name>
<keyword evidence="4 10" id="KW-0067">ATP-binding</keyword>
<comment type="subunit">
    <text evidence="8">The complex is composed of two ATP-binding proteins (DppD and DppF), two transmembrane proteins (DppB and DppC) and a solute-binding protein (DppA1-A5). Five orthologous SBPs (DppA1-A5) are present in P.aeruginosa, which increases the substrate specificity of the DppBCDF transporter.</text>
</comment>
<gene>
    <name evidence="10" type="ORF">GCM10009304_12510</name>
</gene>
<evidence type="ECO:0000256" key="3">
    <source>
        <dbReference type="ARBA" id="ARBA00022741"/>
    </source>
</evidence>
<protein>
    <recommendedName>
        <fullName evidence="5">ABC-type dipeptide transporter</fullName>
        <ecNumber evidence="5">7.4.2.9</ecNumber>
    </recommendedName>
</protein>
<dbReference type="NCBIfam" id="NF007739">
    <property type="entry name" value="PRK10419.1"/>
    <property type="match status" value="2"/>
</dbReference>
<comment type="function">
    <text evidence="7">Part of the ABC transporter DppABCDF involved in the uptake of various di/tripeptides. Is also involved in the uptake of phaseolotoxin, a toxic tripeptide inhibiting the enzyme ornithine carbamoyltransferase. Responsible for energy coupling to the transport system.</text>
</comment>
<comment type="catalytic activity">
    <reaction evidence="6">
        <text>a dipeptide(out) + ATP + H2O = a dipeptide(in) + ADP + phosphate + H(+)</text>
        <dbReference type="Rhea" id="RHEA:23120"/>
        <dbReference type="ChEBI" id="CHEBI:15377"/>
        <dbReference type="ChEBI" id="CHEBI:15378"/>
        <dbReference type="ChEBI" id="CHEBI:30616"/>
        <dbReference type="ChEBI" id="CHEBI:43474"/>
        <dbReference type="ChEBI" id="CHEBI:90799"/>
        <dbReference type="ChEBI" id="CHEBI:456216"/>
        <dbReference type="EC" id="7.4.2.9"/>
    </reaction>
</comment>
<dbReference type="PROSITE" id="PS50893">
    <property type="entry name" value="ABC_TRANSPORTER_2"/>
    <property type="match status" value="2"/>
</dbReference>
<evidence type="ECO:0000256" key="8">
    <source>
        <dbReference type="ARBA" id="ARBA00065473"/>
    </source>
</evidence>
<dbReference type="GO" id="GO:0005524">
    <property type="term" value="F:ATP binding"/>
    <property type="evidence" value="ECO:0007669"/>
    <property type="project" value="UniProtKB-KW"/>
</dbReference>
<evidence type="ECO:0000256" key="6">
    <source>
        <dbReference type="ARBA" id="ARBA00047356"/>
    </source>
</evidence>
<dbReference type="PANTHER" id="PTHR43776">
    <property type="entry name" value="TRANSPORT ATP-BINDING PROTEIN"/>
    <property type="match status" value="1"/>
</dbReference>
<dbReference type="EMBL" id="BMPO01000002">
    <property type="protein sequence ID" value="GGJ88289.1"/>
    <property type="molecule type" value="Genomic_DNA"/>
</dbReference>
<dbReference type="RefSeq" id="WP_188982279.1">
    <property type="nucleotide sequence ID" value="NZ_BMPO01000002.1"/>
</dbReference>
<dbReference type="InterPro" id="IPR050319">
    <property type="entry name" value="ABC_transp_ATP-bind"/>
</dbReference>
<dbReference type="GO" id="GO:0015833">
    <property type="term" value="P:peptide transport"/>
    <property type="evidence" value="ECO:0007669"/>
    <property type="project" value="InterPro"/>
</dbReference>
<dbReference type="AlphaFoldDB" id="A0A917PRF7"/>
<dbReference type="InterPro" id="IPR003439">
    <property type="entry name" value="ABC_transporter-like_ATP-bd"/>
</dbReference>
<keyword evidence="3" id="KW-0547">Nucleotide-binding</keyword>
<evidence type="ECO:0000259" key="9">
    <source>
        <dbReference type="PROSITE" id="PS50893"/>
    </source>
</evidence>
<dbReference type="GO" id="GO:0016887">
    <property type="term" value="F:ATP hydrolysis activity"/>
    <property type="evidence" value="ECO:0007669"/>
    <property type="project" value="InterPro"/>
</dbReference>
<evidence type="ECO:0000256" key="7">
    <source>
        <dbReference type="ARBA" id="ARBA00058018"/>
    </source>
</evidence>
<dbReference type="NCBIfam" id="NF008453">
    <property type="entry name" value="PRK11308.1"/>
    <property type="match status" value="2"/>
</dbReference>
<evidence type="ECO:0000313" key="10">
    <source>
        <dbReference type="EMBL" id="GGJ88289.1"/>
    </source>
</evidence>
<dbReference type="CDD" id="cd03257">
    <property type="entry name" value="ABC_NikE_OppD_transporters"/>
    <property type="match status" value="2"/>
</dbReference>
<evidence type="ECO:0000256" key="1">
    <source>
        <dbReference type="ARBA" id="ARBA00005417"/>
    </source>
</evidence>
<dbReference type="InterPro" id="IPR013563">
    <property type="entry name" value="Oligopep_ABC_C"/>
</dbReference>
<keyword evidence="2" id="KW-0813">Transport</keyword>
<evidence type="ECO:0000256" key="2">
    <source>
        <dbReference type="ARBA" id="ARBA00022448"/>
    </source>
</evidence>
<dbReference type="SMART" id="SM00382">
    <property type="entry name" value="AAA"/>
    <property type="match status" value="2"/>
</dbReference>
<organism evidence="10 11">
    <name type="scientific">Pseudomonas matsuisoli</name>
    <dbReference type="NCBI Taxonomy" id="1515666"/>
    <lineage>
        <taxon>Bacteria</taxon>
        <taxon>Pseudomonadati</taxon>
        <taxon>Pseudomonadota</taxon>
        <taxon>Gammaproteobacteria</taxon>
        <taxon>Pseudomonadales</taxon>
        <taxon>Pseudomonadaceae</taxon>
        <taxon>Pseudomonas</taxon>
    </lineage>
</organism>
<dbReference type="EC" id="7.4.2.9" evidence="5"/>
<dbReference type="InterPro" id="IPR017871">
    <property type="entry name" value="ABC_transporter-like_CS"/>
</dbReference>
<dbReference type="InterPro" id="IPR003593">
    <property type="entry name" value="AAA+_ATPase"/>
</dbReference>
<proteinExistence type="inferred from homology"/>
<reference evidence="10" key="1">
    <citation type="journal article" date="2014" name="Int. J. Syst. Evol. Microbiol.">
        <title>Complete genome sequence of Corynebacterium casei LMG S-19264T (=DSM 44701T), isolated from a smear-ripened cheese.</title>
        <authorList>
            <consortium name="US DOE Joint Genome Institute (JGI-PGF)"/>
            <person name="Walter F."/>
            <person name="Albersmeier A."/>
            <person name="Kalinowski J."/>
            <person name="Ruckert C."/>
        </authorList>
    </citation>
    <scope>NUCLEOTIDE SEQUENCE</scope>
    <source>
        <strain evidence="10">JCM 30078</strain>
    </source>
</reference>